<dbReference type="PANTHER" id="PTHR43439:SF2">
    <property type="entry name" value="ENZYME, PUTATIVE (JCVI)-RELATED"/>
    <property type="match status" value="1"/>
</dbReference>
<keyword evidence="1" id="KW-0596">Phosphopantetheine</keyword>
<dbReference type="InterPro" id="IPR006162">
    <property type="entry name" value="Ppantetheine_attach_site"/>
</dbReference>
<dbReference type="Gene3D" id="3.40.50.12780">
    <property type="entry name" value="N-terminal domain of ligase-like"/>
    <property type="match status" value="1"/>
</dbReference>
<dbReference type="AlphaFoldDB" id="A0A3E2H3A3"/>
<dbReference type="InterPro" id="IPR036736">
    <property type="entry name" value="ACP-like_sf"/>
</dbReference>
<keyword evidence="5" id="KW-1185">Reference proteome</keyword>
<organism evidence="4 5">
    <name type="scientific">Scytalidium lignicola</name>
    <name type="common">Hyphomycete</name>
    <dbReference type="NCBI Taxonomy" id="5539"/>
    <lineage>
        <taxon>Eukaryota</taxon>
        <taxon>Fungi</taxon>
        <taxon>Dikarya</taxon>
        <taxon>Ascomycota</taxon>
        <taxon>Pezizomycotina</taxon>
        <taxon>Leotiomycetes</taxon>
        <taxon>Leotiomycetes incertae sedis</taxon>
        <taxon>Scytalidium</taxon>
    </lineage>
</organism>
<dbReference type="SUPFAM" id="SSF51735">
    <property type="entry name" value="NAD(P)-binding Rossmann-fold domains"/>
    <property type="match status" value="1"/>
</dbReference>
<dbReference type="Proteomes" id="UP000258309">
    <property type="component" value="Unassembled WGS sequence"/>
</dbReference>
<feature type="domain" description="Carrier" evidence="3">
    <location>
        <begin position="540"/>
        <end position="622"/>
    </location>
</feature>
<dbReference type="Gene3D" id="3.40.50.720">
    <property type="entry name" value="NAD(P)-binding Rossmann-like Domain"/>
    <property type="match status" value="1"/>
</dbReference>
<dbReference type="SUPFAM" id="SSF56801">
    <property type="entry name" value="Acetyl-CoA synthetase-like"/>
    <property type="match status" value="1"/>
</dbReference>
<dbReference type="PANTHER" id="PTHR43439">
    <property type="entry name" value="PHENYLACETATE-COENZYME A LIGASE"/>
    <property type="match status" value="1"/>
</dbReference>
<dbReference type="InterPro" id="IPR051414">
    <property type="entry name" value="Adenylate-forming_Reductase"/>
</dbReference>
<name>A0A3E2H3A3_SCYLI</name>
<dbReference type="Pfam" id="PF07993">
    <property type="entry name" value="NAD_binding_4"/>
    <property type="match status" value="1"/>
</dbReference>
<dbReference type="InterPro" id="IPR042099">
    <property type="entry name" value="ANL_N_sf"/>
</dbReference>
<reference evidence="4 5" key="1">
    <citation type="submission" date="2018-05" db="EMBL/GenBank/DDBJ databases">
        <title>Draft genome sequence of Scytalidium lignicola DSM 105466, a ubiquitous saprotrophic fungus.</title>
        <authorList>
            <person name="Buettner E."/>
            <person name="Gebauer A.M."/>
            <person name="Hofrichter M."/>
            <person name="Liers C."/>
            <person name="Kellner H."/>
        </authorList>
    </citation>
    <scope>NUCLEOTIDE SEQUENCE [LARGE SCALE GENOMIC DNA]</scope>
    <source>
        <strain evidence="4 5">DSM 105466</strain>
    </source>
</reference>
<accession>A0A3E2H3A3</accession>
<dbReference type="Pfam" id="PF00501">
    <property type="entry name" value="AMP-binding"/>
    <property type="match status" value="1"/>
</dbReference>
<evidence type="ECO:0000256" key="1">
    <source>
        <dbReference type="ARBA" id="ARBA00022450"/>
    </source>
</evidence>
<feature type="non-terminal residue" evidence="4">
    <location>
        <position position="1063"/>
    </location>
</feature>
<dbReference type="InterPro" id="IPR000873">
    <property type="entry name" value="AMP-dep_synth/lig_dom"/>
</dbReference>
<dbReference type="InterPro" id="IPR020845">
    <property type="entry name" value="AMP-binding_CS"/>
</dbReference>
<dbReference type="PROSITE" id="PS50075">
    <property type="entry name" value="CARRIER"/>
    <property type="match status" value="1"/>
</dbReference>
<dbReference type="Pfam" id="PF23562">
    <property type="entry name" value="AMP-binding_C_3"/>
    <property type="match status" value="1"/>
</dbReference>
<dbReference type="PROSITE" id="PS00012">
    <property type="entry name" value="PHOSPHOPANTETHEINE"/>
    <property type="match status" value="1"/>
</dbReference>
<proteinExistence type="predicted"/>
<dbReference type="InterPro" id="IPR013120">
    <property type="entry name" value="FAR_NAD-bd"/>
</dbReference>
<dbReference type="OrthoDB" id="429813at2759"/>
<evidence type="ECO:0000313" key="4">
    <source>
        <dbReference type="EMBL" id="RFU27493.1"/>
    </source>
</evidence>
<evidence type="ECO:0000259" key="3">
    <source>
        <dbReference type="PROSITE" id="PS50075"/>
    </source>
</evidence>
<protein>
    <recommendedName>
        <fullName evidence="3">Carrier domain-containing protein</fullName>
    </recommendedName>
</protein>
<sequence>MLEQNGEHAPSPRNGNIMSADSCQTIDELLRTQAAFRPDEPVVFYPSSGIEYVGYSTRQLDAYAFRVARQYISSLTARKLSSEEPIIVGLLGLSDLDYIITLLALTKLGHTVLLLSPRLTKPAYLRLFDDTGAKYVVYQSPFKEKISNIPGVASIPVIQQALYGQPIDQYRDTNLTPAFDMEMESRKTAWIFHSSGSTGFPKPIFLSQRAVLANYRRNIQKLSMRCFLTLPLFHTFGITSLFRAIISVKPVHIYNVTLPLTKEYLIQSLESHSFELFAVVPYALKVLSESNKGIELLKKLKLVLFGGSPCPDVLGDMLVNNGVNLVSIYGMGETGPLMMSIRPKDDRYWNYLRPTIEAEPFLSFEAREEGFYELVCLNGLPSIATSNREDGSFVTKDLFIKHPMLNAWKYCGRSDDVIVLENGEKVNPTDFEGAVQQHQLVAAAVVFGIGRPYPGMLIVPSTTSSNLSQNELIDQLWPMIERAQLMTPEYAKISKEMVIILPQGTIYPKTDKHTIIRKAFYNQFSTEIDKFYNNDSFEGATTSLTEAELQSLILSETKDLLSPIQVTEDLDFFGLGMDSLKANRLRTFLVKKMNLSGKSLGFNIVFDHPSVLTGATGSLGAHLLATLVWSVNVKKVYCLVRASSNIEARNRVIRSLHTRKLYQNLPFSSRQKMICISSNLSLQSLGLQPELFNQICSELTILYHCAWTVNFNLRLSSFEHDCIVGVKNLLDLCLQAHGEGPAKFSFFSSIGAVLRTQDKIVLEALPTHFSNAQPTGYGQSKLVAEHMCMNAAAQVGIPVYILRIGQIIGDTLHGIWNSSEAIPLMIQTAKTISTLPSIDEDLRWTPVDVVAQSAIEITNSSAAAGIFNLVNPHTVHWTRDILPYLRQAGLEFNVCDPSSWLELLQASEDIARNPPLKLLQYFKNQFDPSASRCVVKFETEKSQRWSKTFSNVQAPDQTLVVKMIRHFTSTNWNVIPQISPLRSIVAFAGSMLIPFGNSEFSAVNLVTSLVSMHLGVPVLHPNAVGFDNGINGALSLKEESKSEASMHLNISGTSPHSGPAITV</sequence>
<dbReference type="STRING" id="5539.A0A3E2H3A3"/>
<keyword evidence="2" id="KW-0597">Phosphoprotein</keyword>
<feature type="non-terminal residue" evidence="4">
    <location>
        <position position="1"/>
    </location>
</feature>
<gene>
    <name evidence="4" type="ORF">B7463_g8837</name>
</gene>
<comment type="caution">
    <text evidence="4">The sequence shown here is derived from an EMBL/GenBank/DDBJ whole genome shotgun (WGS) entry which is preliminary data.</text>
</comment>
<dbReference type="InterPro" id="IPR009081">
    <property type="entry name" value="PP-bd_ACP"/>
</dbReference>
<dbReference type="EMBL" id="NCSJ02000204">
    <property type="protein sequence ID" value="RFU27493.1"/>
    <property type="molecule type" value="Genomic_DNA"/>
</dbReference>
<dbReference type="SUPFAM" id="SSF47336">
    <property type="entry name" value="ACP-like"/>
    <property type="match status" value="1"/>
</dbReference>
<dbReference type="InterPro" id="IPR036291">
    <property type="entry name" value="NAD(P)-bd_dom_sf"/>
</dbReference>
<evidence type="ECO:0000313" key="5">
    <source>
        <dbReference type="Proteomes" id="UP000258309"/>
    </source>
</evidence>
<dbReference type="PROSITE" id="PS00455">
    <property type="entry name" value="AMP_BINDING"/>
    <property type="match status" value="1"/>
</dbReference>
<dbReference type="OMA" id="EMAIANC"/>
<evidence type="ECO:0000256" key="2">
    <source>
        <dbReference type="ARBA" id="ARBA00022553"/>
    </source>
</evidence>